<dbReference type="GO" id="GO:0046975">
    <property type="term" value="F:histone H3K36 methyltransferase activity"/>
    <property type="evidence" value="ECO:0007669"/>
    <property type="project" value="TreeGrafter"/>
</dbReference>
<dbReference type="GO" id="GO:0035861">
    <property type="term" value="C:site of double-strand break"/>
    <property type="evidence" value="ECO:0007669"/>
    <property type="project" value="TreeGrafter"/>
</dbReference>
<reference evidence="1 2" key="1">
    <citation type="journal article" date="2019" name="Sci. Rep.">
        <title>Orb-weaving spider Araneus ventricosus genome elucidates the spidroin gene catalogue.</title>
        <authorList>
            <person name="Kono N."/>
            <person name="Nakamura H."/>
            <person name="Ohtoshi R."/>
            <person name="Moran D.A.P."/>
            <person name="Shinohara A."/>
            <person name="Yoshida Y."/>
            <person name="Fujiwara M."/>
            <person name="Mori M."/>
            <person name="Tomita M."/>
            <person name="Arakawa K."/>
        </authorList>
    </citation>
    <scope>NUCLEOTIDE SEQUENCE [LARGE SCALE GENOMIC DNA]</scope>
</reference>
<dbReference type="GO" id="GO:0005634">
    <property type="term" value="C:nucleus"/>
    <property type="evidence" value="ECO:0007669"/>
    <property type="project" value="TreeGrafter"/>
</dbReference>
<dbReference type="GO" id="GO:0000729">
    <property type="term" value="P:DNA double-strand break processing"/>
    <property type="evidence" value="ECO:0007669"/>
    <property type="project" value="TreeGrafter"/>
</dbReference>
<accession>A0A4Y2F6X4</accession>
<dbReference type="GO" id="GO:0031297">
    <property type="term" value="P:replication fork processing"/>
    <property type="evidence" value="ECO:0007669"/>
    <property type="project" value="TreeGrafter"/>
</dbReference>
<keyword evidence="1" id="KW-0489">Methyltransferase</keyword>
<dbReference type="GO" id="GO:0015074">
    <property type="term" value="P:DNA integration"/>
    <property type="evidence" value="ECO:0007669"/>
    <property type="project" value="TreeGrafter"/>
</dbReference>
<dbReference type="EMBL" id="BGPR01000829">
    <property type="protein sequence ID" value="GBM37113.1"/>
    <property type="molecule type" value="Genomic_DNA"/>
</dbReference>
<name>A0A4Y2F6X4_ARAVE</name>
<organism evidence="1 2">
    <name type="scientific">Araneus ventricosus</name>
    <name type="common">Orbweaver spider</name>
    <name type="synonym">Epeira ventricosa</name>
    <dbReference type="NCBI Taxonomy" id="182803"/>
    <lineage>
        <taxon>Eukaryota</taxon>
        <taxon>Metazoa</taxon>
        <taxon>Ecdysozoa</taxon>
        <taxon>Arthropoda</taxon>
        <taxon>Chelicerata</taxon>
        <taxon>Arachnida</taxon>
        <taxon>Araneae</taxon>
        <taxon>Araneomorphae</taxon>
        <taxon>Entelegynae</taxon>
        <taxon>Araneoidea</taxon>
        <taxon>Araneidae</taxon>
        <taxon>Araneus</taxon>
    </lineage>
</organism>
<dbReference type="GO" id="GO:0032259">
    <property type="term" value="P:methylation"/>
    <property type="evidence" value="ECO:0007669"/>
    <property type="project" value="UniProtKB-KW"/>
</dbReference>
<evidence type="ECO:0000313" key="2">
    <source>
        <dbReference type="Proteomes" id="UP000499080"/>
    </source>
</evidence>
<sequence length="205" mass="23789">MGASRCRQKSCKSTPKVVVCTSSPQPNRAISWSIGMCDEKWVLRDDRKRSVHCLNCVEEPKYFPKSKFFPKKMMVIVWWSAADLIHHSFLSSSETITAEKCYQQMDEILRKLQFKSPVLVNRKGSLLHENARSDVVQPMLQKLNELGYETLEHSSYSLDLSPTDHFDNFLRGKNASESKTMKRMHTKNSLLLELHSFIQLVQKMY</sequence>
<dbReference type="AlphaFoldDB" id="A0A4Y2F6X4"/>
<dbReference type="GO" id="GO:0003690">
    <property type="term" value="F:double-stranded DNA binding"/>
    <property type="evidence" value="ECO:0007669"/>
    <property type="project" value="TreeGrafter"/>
</dbReference>
<gene>
    <name evidence="1" type="primary">SETMAR_247</name>
    <name evidence="1" type="ORF">AVEN_103216_1</name>
</gene>
<dbReference type="GO" id="GO:0000793">
    <property type="term" value="C:condensed chromosome"/>
    <property type="evidence" value="ECO:0007669"/>
    <property type="project" value="TreeGrafter"/>
</dbReference>
<dbReference type="Proteomes" id="UP000499080">
    <property type="component" value="Unassembled WGS sequence"/>
</dbReference>
<dbReference type="GO" id="GO:0042800">
    <property type="term" value="F:histone H3K4 methyltransferase activity"/>
    <property type="evidence" value="ECO:0007669"/>
    <property type="project" value="TreeGrafter"/>
</dbReference>
<dbReference type="GO" id="GO:0003697">
    <property type="term" value="F:single-stranded DNA binding"/>
    <property type="evidence" value="ECO:0007669"/>
    <property type="project" value="TreeGrafter"/>
</dbReference>
<dbReference type="GO" id="GO:0000014">
    <property type="term" value="F:single-stranded DNA endodeoxyribonuclease activity"/>
    <property type="evidence" value="ECO:0007669"/>
    <property type="project" value="TreeGrafter"/>
</dbReference>
<dbReference type="InterPro" id="IPR036397">
    <property type="entry name" value="RNaseH_sf"/>
</dbReference>
<proteinExistence type="predicted"/>
<dbReference type="GO" id="GO:0006303">
    <property type="term" value="P:double-strand break repair via nonhomologous end joining"/>
    <property type="evidence" value="ECO:0007669"/>
    <property type="project" value="TreeGrafter"/>
</dbReference>
<dbReference type="InterPro" id="IPR052709">
    <property type="entry name" value="Transposase-MT_Hybrid"/>
</dbReference>
<dbReference type="GO" id="GO:0044547">
    <property type="term" value="F:DNA topoisomerase binding"/>
    <property type="evidence" value="ECO:0007669"/>
    <property type="project" value="TreeGrafter"/>
</dbReference>
<dbReference type="Pfam" id="PF01359">
    <property type="entry name" value="Transposase_1"/>
    <property type="match status" value="1"/>
</dbReference>
<dbReference type="InterPro" id="IPR001888">
    <property type="entry name" value="Transposase_1"/>
</dbReference>
<keyword evidence="2" id="KW-1185">Reference proteome</keyword>
<dbReference type="OrthoDB" id="616263at2759"/>
<dbReference type="GO" id="GO:0044774">
    <property type="term" value="P:mitotic DNA integrity checkpoint signaling"/>
    <property type="evidence" value="ECO:0007669"/>
    <property type="project" value="TreeGrafter"/>
</dbReference>
<evidence type="ECO:0000313" key="1">
    <source>
        <dbReference type="EMBL" id="GBM37113.1"/>
    </source>
</evidence>
<keyword evidence="1" id="KW-0808">Transferase</keyword>
<dbReference type="Gene3D" id="3.30.420.10">
    <property type="entry name" value="Ribonuclease H-like superfamily/Ribonuclease H"/>
    <property type="match status" value="1"/>
</dbReference>
<dbReference type="PANTHER" id="PTHR46060:SF2">
    <property type="entry name" value="HISTONE-LYSINE N-METHYLTRANSFERASE SETMAR"/>
    <property type="match status" value="1"/>
</dbReference>
<dbReference type="PANTHER" id="PTHR46060">
    <property type="entry name" value="MARINER MOS1 TRANSPOSASE-LIKE PROTEIN"/>
    <property type="match status" value="1"/>
</dbReference>
<comment type="caution">
    <text evidence="1">The sequence shown here is derived from an EMBL/GenBank/DDBJ whole genome shotgun (WGS) entry which is preliminary data.</text>
</comment>
<protein>
    <submittedName>
        <fullName evidence="1">Histone-lysine N-methyltransferase SETMAR</fullName>
    </submittedName>
</protein>